<dbReference type="RefSeq" id="XP_044558278.1">
    <property type="nucleotide sequence ID" value="XM_044712104.1"/>
</dbReference>
<dbReference type="GO" id="GO:0006412">
    <property type="term" value="P:translation"/>
    <property type="evidence" value="ECO:0007669"/>
    <property type="project" value="InterPro"/>
</dbReference>
<comment type="similarity">
    <text evidence="1">Belongs to the eukaryotic ribosomal protein eS6 family.</text>
</comment>
<evidence type="ECO:0000313" key="5">
    <source>
        <dbReference type="Proteomes" id="UP000444721"/>
    </source>
</evidence>
<dbReference type="GO" id="GO:0005840">
    <property type="term" value="C:ribosome"/>
    <property type="evidence" value="ECO:0007669"/>
    <property type="project" value="UniProtKB-KW"/>
</dbReference>
<dbReference type="OrthoDB" id="10260596at2759"/>
<comment type="caution">
    <text evidence="4">The sequence shown here is derived from an EMBL/GenBank/DDBJ whole genome shotgun (WGS) entry which is preliminary data.</text>
</comment>
<dbReference type="Proteomes" id="UP000444721">
    <property type="component" value="Unassembled WGS sequence"/>
</dbReference>
<dbReference type="VEuPathDB" id="AmoebaDB:NfTy_090920"/>
<dbReference type="EMBL" id="VFQX01000060">
    <property type="protein sequence ID" value="KAF0973565.1"/>
    <property type="molecule type" value="Genomic_DNA"/>
</dbReference>
<dbReference type="Pfam" id="PF01092">
    <property type="entry name" value="Ribosomal_S6e"/>
    <property type="match status" value="1"/>
</dbReference>
<evidence type="ECO:0000256" key="1">
    <source>
        <dbReference type="ARBA" id="ARBA00009312"/>
    </source>
</evidence>
<evidence type="ECO:0000313" key="4">
    <source>
        <dbReference type="EMBL" id="KAF0973565.1"/>
    </source>
</evidence>
<name>A0A6A5BIL8_NAEFO</name>
<organism evidence="4 5">
    <name type="scientific">Naegleria fowleri</name>
    <name type="common">Brain eating amoeba</name>
    <dbReference type="NCBI Taxonomy" id="5763"/>
    <lineage>
        <taxon>Eukaryota</taxon>
        <taxon>Discoba</taxon>
        <taxon>Heterolobosea</taxon>
        <taxon>Tetramitia</taxon>
        <taxon>Eutetramitia</taxon>
        <taxon>Vahlkampfiidae</taxon>
        <taxon>Naegleria</taxon>
    </lineage>
</organism>
<proteinExistence type="inferred from homology"/>
<dbReference type="Gene3D" id="1.20.5.2650">
    <property type="match status" value="1"/>
</dbReference>
<dbReference type="VEuPathDB" id="AmoebaDB:NF0002620"/>
<keyword evidence="2" id="KW-0689">Ribosomal protein</keyword>
<evidence type="ECO:0008006" key="6">
    <source>
        <dbReference type="Google" id="ProtNLM"/>
    </source>
</evidence>
<dbReference type="InterPro" id="IPR001377">
    <property type="entry name" value="Ribosomal_eS6"/>
</dbReference>
<dbReference type="GO" id="GO:0003735">
    <property type="term" value="F:structural constituent of ribosome"/>
    <property type="evidence" value="ECO:0007669"/>
    <property type="project" value="InterPro"/>
</dbReference>
<dbReference type="OMA" id="HRCISED"/>
<accession>A0A6A5BIL8</accession>
<protein>
    <recommendedName>
        <fullName evidence="6">40S ribosomal protein S6</fullName>
    </recommendedName>
</protein>
<keyword evidence="3" id="KW-0687">Ribonucleoprotein</keyword>
<dbReference type="PANTHER" id="PTHR11502">
    <property type="entry name" value="40S RIBOSOMAL PROTEIN S6"/>
    <property type="match status" value="1"/>
</dbReference>
<keyword evidence="5" id="KW-1185">Reference proteome</keyword>
<reference evidence="4 5" key="1">
    <citation type="journal article" date="2019" name="Sci. Rep.">
        <title>Nanopore sequencing improves the draft genome of the human pathogenic amoeba Naegleria fowleri.</title>
        <authorList>
            <person name="Liechti N."/>
            <person name="Schurch N."/>
            <person name="Bruggmann R."/>
            <person name="Wittwer M."/>
        </authorList>
    </citation>
    <scope>NUCLEOTIDE SEQUENCE [LARGE SCALE GENOMIC DNA]</scope>
    <source>
        <strain evidence="4 5">ATCC 30894</strain>
    </source>
</reference>
<dbReference type="GO" id="GO:1990904">
    <property type="term" value="C:ribonucleoprotein complex"/>
    <property type="evidence" value="ECO:0007669"/>
    <property type="project" value="UniProtKB-KW"/>
</dbReference>
<dbReference type="SMART" id="SM01405">
    <property type="entry name" value="Ribosomal_S6e"/>
    <property type="match status" value="1"/>
</dbReference>
<dbReference type="GeneID" id="68115487"/>
<evidence type="ECO:0000256" key="3">
    <source>
        <dbReference type="ARBA" id="ARBA00023274"/>
    </source>
</evidence>
<dbReference type="AlphaFoldDB" id="A0A6A5BIL8"/>
<gene>
    <name evidence="4" type="ORF">FDP41_008269</name>
</gene>
<dbReference type="VEuPathDB" id="AmoebaDB:FDP41_008269"/>
<sequence>MLFKVTGKHKKRGRPSTHNAKKIDECCESGYDFMRQDPDLHRCISEDLDRSDILWVRHFQISYPSTGRTQLIKPNTSNQNYLFGRKIGECIDGVLISPMYNNYIFKISGACDRWGRPHHPGMYKSGRVRVLKQPGTFGYQPWRARRNGSRRRRVVKGCVLDAGTIAVSLVFVKKGDEEIHGVTDRVLPKTHGPKRASKIRKLFNLSALDDVRKYVIKKNVKICGSLVPKGVKIQRLVTPERIRRKQQQIRESMKRVIKRQRDREMYEKRFLDKTTKSSSTTATRLYC</sequence>
<evidence type="ECO:0000256" key="2">
    <source>
        <dbReference type="ARBA" id="ARBA00022980"/>
    </source>
</evidence>